<evidence type="ECO:0000256" key="5">
    <source>
        <dbReference type="ARBA" id="ARBA00022500"/>
    </source>
</evidence>
<evidence type="ECO:0000256" key="6">
    <source>
        <dbReference type="ARBA" id="ARBA00022692"/>
    </source>
</evidence>
<keyword evidence="9 10" id="KW-0472">Membrane</keyword>
<evidence type="ECO:0000256" key="8">
    <source>
        <dbReference type="ARBA" id="ARBA00022989"/>
    </source>
</evidence>
<dbReference type="RefSeq" id="WP_073132523.1">
    <property type="nucleotide sequence ID" value="NZ_FQZF01000005.1"/>
</dbReference>
<evidence type="ECO:0000256" key="4">
    <source>
        <dbReference type="ARBA" id="ARBA00022475"/>
    </source>
</evidence>
<sequence>MAQAAAATADGAEESPKKGGKKKLVLIALVLLVLIGAGAGLWFSGLLPFGKSAEPQEGHAAAPAEGHGAASGTVSSSAPPQPARPPVFFDMPEILTNLNVSGRRATFIRLKAKLELSSEADTAAVQAAMPRLMDLFQTYLREMRPEELRGSQGTYRLREELRNRASLAASPAKVQDVLFVEMIVQ</sequence>
<comment type="function">
    <text evidence="1 10">Controls the rotational direction of flagella during chemotaxis.</text>
</comment>
<comment type="subcellular location">
    <subcellularLocation>
        <location evidence="10">Cell inner membrane</location>
    </subcellularLocation>
    <subcellularLocation>
        <location evidence="2">Cell membrane</location>
        <topology evidence="2">Single-pass membrane protein</topology>
    </subcellularLocation>
</comment>
<comment type="similarity">
    <text evidence="3 10">Belongs to the FliL family.</text>
</comment>
<reference evidence="12 13" key="1">
    <citation type="submission" date="2016-11" db="EMBL/GenBank/DDBJ databases">
        <authorList>
            <person name="Jaros S."/>
            <person name="Januszkiewicz K."/>
            <person name="Wedrychowicz H."/>
        </authorList>
    </citation>
    <scope>NUCLEOTIDE SEQUENCE [LARGE SCALE GENOMIC DNA]</scope>
    <source>
        <strain evidence="12 13">DSM 14916</strain>
    </source>
</reference>
<evidence type="ECO:0000256" key="10">
    <source>
        <dbReference type="RuleBase" id="RU364125"/>
    </source>
</evidence>
<keyword evidence="5 10" id="KW-0145">Chemotaxis</keyword>
<keyword evidence="8 10" id="KW-1133">Transmembrane helix</keyword>
<evidence type="ECO:0000313" key="12">
    <source>
        <dbReference type="EMBL" id="SHI82274.1"/>
    </source>
</evidence>
<keyword evidence="12" id="KW-0966">Cell projection</keyword>
<dbReference type="Pfam" id="PF03748">
    <property type="entry name" value="FliL"/>
    <property type="match status" value="1"/>
</dbReference>
<dbReference type="OrthoDB" id="7304620at2"/>
<dbReference type="GO" id="GO:0005886">
    <property type="term" value="C:plasma membrane"/>
    <property type="evidence" value="ECO:0007669"/>
    <property type="project" value="UniProtKB-SubCell"/>
</dbReference>
<organism evidence="12 13">
    <name type="scientific">Muricoccus roseus</name>
    <dbReference type="NCBI Taxonomy" id="198092"/>
    <lineage>
        <taxon>Bacteria</taxon>
        <taxon>Pseudomonadati</taxon>
        <taxon>Pseudomonadota</taxon>
        <taxon>Alphaproteobacteria</taxon>
        <taxon>Acetobacterales</taxon>
        <taxon>Roseomonadaceae</taxon>
        <taxon>Muricoccus</taxon>
    </lineage>
</organism>
<accession>A0A1M6E9U0</accession>
<keyword evidence="6 10" id="KW-0812">Transmembrane</keyword>
<name>A0A1M6E9U0_9PROT</name>
<keyword evidence="12" id="KW-0282">Flagellum</keyword>
<gene>
    <name evidence="12" type="ORF">SAMN02745194_01168</name>
</gene>
<feature type="transmembrane region" description="Helical" evidence="10">
    <location>
        <begin position="24"/>
        <end position="43"/>
    </location>
</feature>
<evidence type="ECO:0000256" key="1">
    <source>
        <dbReference type="ARBA" id="ARBA00002254"/>
    </source>
</evidence>
<evidence type="ECO:0000256" key="9">
    <source>
        <dbReference type="ARBA" id="ARBA00023136"/>
    </source>
</evidence>
<proteinExistence type="inferred from homology"/>
<dbReference type="InterPro" id="IPR005503">
    <property type="entry name" value="FliL"/>
</dbReference>
<dbReference type="EMBL" id="FQZF01000005">
    <property type="protein sequence ID" value="SHI82274.1"/>
    <property type="molecule type" value="Genomic_DNA"/>
</dbReference>
<dbReference type="PANTHER" id="PTHR35091:SF2">
    <property type="entry name" value="FLAGELLAR PROTEIN FLIL"/>
    <property type="match status" value="1"/>
</dbReference>
<evidence type="ECO:0000256" key="11">
    <source>
        <dbReference type="SAM" id="MobiDB-lite"/>
    </source>
</evidence>
<dbReference type="Proteomes" id="UP000184387">
    <property type="component" value="Unassembled WGS sequence"/>
</dbReference>
<dbReference type="AlphaFoldDB" id="A0A1M6E9U0"/>
<keyword evidence="4" id="KW-1003">Cell membrane</keyword>
<keyword evidence="12" id="KW-0969">Cilium</keyword>
<dbReference type="GO" id="GO:0071978">
    <property type="term" value="P:bacterial-type flagellum-dependent swarming motility"/>
    <property type="evidence" value="ECO:0007669"/>
    <property type="project" value="TreeGrafter"/>
</dbReference>
<dbReference type="GO" id="GO:0009425">
    <property type="term" value="C:bacterial-type flagellum basal body"/>
    <property type="evidence" value="ECO:0007669"/>
    <property type="project" value="InterPro"/>
</dbReference>
<keyword evidence="7 10" id="KW-0283">Flagellar rotation</keyword>
<protein>
    <recommendedName>
        <fullName evidence="10">Flagellar protein FliL</fullName>
    </recommendedName>
</protein>
<dbReference type="PANTHER" id="PTHR35091">
    <property type="entry name" value="FLAGELLAR PROTEIN FLIL"/>
    <property type="match status" value="1"/>
</dbReference>
<dbReference type="GO" id="GO:0006935">
    <property type="term" value="P:chemotaxis"/>
    <property type="evidence" value="ECO:0007669"/>
    <property type="project" value="UniProtKB-KW"/>
</dbReference>
<evidence type="ECO:0000256" key="7">
    <source>
        <dbReference type="ARBA" id="ARBA00022779"/>
    </source>
</evidence>
<feature type="compositionally biased region" description="Low complexity" evidence="11">
    <location>
        <begin position="55"/>
        <end position="78"/>
    </location>
</feature>
<evidence type="ECO:0000256" key="2">
    <source>
        <dbReference type="ARBA" id="ARBA00004162"/>
    </source>
</evidence>
<feature type="region of interest" description="Disordered" evidence="11">
    <location>
        <begin position="55"/>
        <end position="85"/>
    </location>
</feature>
<keyword evidence="13" id="KW-1185">Reference proteome</keyword>
<dbReference type="STRING" id="198092.SAMN02745194_01168"/>
<evidence type="ECO:0000313" key="13">
    <source>
        <dbReference type="Proteomes" id="UP000184387"/>
    </source>
</evidence>
<keyword evidence="10" id="KW-0997">Cell inner membrane</keyword>
<evidence type="ECO:0000256" key="3">
    <source>
        <dbReference type="ARBA" id="ARBA00008281"/>
    </source>
</evidence>